<gene>
    <name evidence="2" type="ORF">KIPB_000996</name>
</gene>
<evidence type="ECO:0000256" key="1">
    <source>
        <dbReference type="SAM" id="MobiDB-lite"/>
    </source>
</evidence>
<accession>A0A9K3GEV8</accession>
<dbReference type="Proteomes" id="UP000265618">
    <property type="component" value="Unassembled WGS sequence"/>
</dbReference>
<evidence type="ECO:0000313" key="3">
    <source>
        <dbReference type="Proteomes" id="UP000265618"/>
    </source>
</evidence>
<sequence length="279" mass="29243">MADPQCLRLLDALVSPVRLGEDRCLLRDLQRAGAASHSASVTHYLHALYPPDVALAISERMGRGRKPRARQLGEVRKGQTVASQAQTNLLTKLVQQMRQEESVEGEGGEAESHETTAPLLPPVGPAPPINRVLDALAHADRAISRDTAMHCHDPSAVASPASALDAASLSAALSSLTERLTELTGVWQQGLGAAVQATNASREHLEVPSSVGRSAASLAAALSSLEATVARVDETVAGAARVAQGMAMVRTGPLPHNRHLPPDLVDEVLEGAGGETEFT</sequence>
<keyword evidence="3" id="KW-1185">Reference proteome</keyword>
<comment type="caution">
    <text evidence="2">The sequence shown here is derived from an EMBL/GenBank/DDBJ whole genome shotgun (WGS) entry which is preliminary data.</text>
</comment>
<proteinExistence type="predicted"/>
<protein>
    <submittedName>
        <fullName evidence="2">Uncharacterized protein</fullName>
    </submittedName>
</protein>
<evidence type="ECO:0000313" key="2">
    <source>
        <dbReference type="EMBL" id="GIQ80233.1"/>
    </source>
</evidence>
<dbReference type="AlphaFoldDB" id="A0A9K3GEV8"/>
<organism evidence="2 3">
    <name type="scientific">Kipferlia bialata</name>
    <dbReference type="NCBI Taxonomy" id="797122"/>
    <lineage>
        <taxon>Eukaryota</taxon>
        <taxon>Metamonada</taxon>
        <taxon>Carpediemonas-like organisms</taxon>
        <taxon>Kipferlia</taxon>
    </lineage>
</organism>
<name>A0A9K3GEV8_9EUKA</name>
<reference evidence="2 3" key="1">
    <citation type="journal article" date="2018" name="PLoS ONE">
        <title>The draft genome of Kipferlia bialata reveals reductive genome evolution in fornicate parasites.</title>
        <authorList>
            <person name="Tanifuji G."/>
            <person name="Takabayashi S."/>
            <person name="Kume K."/>
            <person name="Takagi M."/>
            <person name="Nakayama T."/>
            <person name="Kamikawa R."/>
            <person name="Inagaki Y."/>
            <person name="Hashimoto T."/>
        </authorList>
    </citation>
    <scope>NUCLEOTIDE SEQUENCE [LARGE SCALE GENOMIC DNA]</scope>
    <source>
        <strain evidence="2">NY0173</strain>
    </source>
</reference>
<feature type="region of interest" description="Disordered" evidence="1">
    <location>
        <begin position="96"/>
        <end position="124"/>
    </location>
</feature>
<dbReference type="EMBL" id="BDIP01000128">
    <property type="protein sequence ID" value="GIQ80233.1"/>
    <property type="molecule type" value="Genomic_DNA"/>
</dbReference>